<protein>
    <submittedName>
        <fullName evidence="2">Uncharacterized protein LOC107802901 isoform X2</fullName>
    </submittedName>
</protein>
<dbReference type="RefSeq" id="XP_075078475.1">
    <property type="nucleotide sequence ID" value="XM_075222374.1"/>
</dbReference>
<organism evidence="1 2">
    <name type="scientific">Nicotiana tabacum</name>
    <name type="common">Common tobacco</name>
    <dbReference type="NCBI Taxonomy" id="4097"/>
    <lineage>
        <taxon>Eukaryota</taxon>
        <taxon>Viridiplantae</taxon>
        <taxon>Streptophyta</taxon>
        <taxon>Embryophyta</taxon>
        <taxon>Tracheophyta</taxon>
        <taxon>Spermatophyta</taxon>
        <taxon>Magnoliopsida</taxon>
        <taxon>eudicotyledons</taxon>
        <taxon>Gunneridae</taxon>
        <taxon>Pentapetalae</taxon>
        <taxon>asterids</taxon>
        <taxon>lamiids</taxon>
        <taxon>Solanales</taxon>
        <taxon>Solanaceae</taxon>
        <taxon>Nicotianoideae</taxon>
        <taxon>Nicotianeae</taxon>
        <taxon>Nicotiana</taxon>
    </lineage>
</organism>
<proteinExistence type="predicted"/>
<gene>
    <name evidence="2" type="primary">LOC107802901</name>
</gene>
<dbReference type="Proteomes" id="UP000790787">
    <property type="component" value="Chromosome 9"/>
</dbReference>
<reference evidence="2" key="2">
    <citation type="submission" date="2025-08" db="UniProtKB">
        <authorList>
            <consortium name="RefSeq"/>
        </authorList>
    </citation>
    <scope>IDENTIFICATION</scope>
    <source>
        <tissue evidence="2">Leaf</tissue>
    </source>
</reference>
<name>A0AC58S0J7_TOBAC</name>
<evidence type="ECO:0000313" key="1">
    <source>
        <dbReference type="Proteomes" id="UP000790787"/>
    </source>
</evidence>
<accession>A0AC58S0J7</accession>
<keyword evidence="1" id="KW-1185">Reference proteome</keyword>
<sequence>MTTNSKKHKGNPPKSASTDKEGQLKLYSPDYAVKVNTSYQQKSDDQNKNMVKKEGVKKMKQKKESEEKEKVTAAVEGKKEDDGGPLVTPSAVRLTSRI</sequence>
<evidence type="ECO:0000313" key="2">
    <source>
        <dbReference type="RefSeq" id="XP_075078475.1"/>
    </source>
</evidence>
<reference evidence="1" key="1">
    <citation type="journal article" date="2014" name="Nat. Commun.">
        <title>The tobacco genome sequence and its comparison with those of tomato and potato.</title>
        <authorList>
            <person name="Sierro N."/>
            <person name="Battey J.N."/>
            <person name="Ouadi S."/>
            <person name="Bakaher N."/>
            <person name="Bovet L."/>
            <person name="Willig A."/>
            <person name="Goepfert S."/>
            <person name="Peitsch M.C."/>
            <person name="Ivanov N.V."/>
        </authorList>
    </citation>
    <scope>NUCLEOTIDE SEQUENCE [LARGE SCALE GENOMIC DNA]</scope>
</reference>